<accession>A0ABT2EQL0</accession>
<name>A0ABT2EQL0_9BACT</name>
<evidence type="ECO:0000313" key="1">
    <source>
        <dbReference type="EMBL" id="MCS3920145.1"/>
    </source>
</evidence>
<dbReference type="EMBL" id="JANUCP010000004">
    <property type="protein sequence ID" value="MCS3920145.1"/>
    <property type="molecule type" value="Genomic_DNA"/>
</dbReference>
<protein>
    <recommendedName>
        <fullName evidence="3">Outer membrane protein beta-barrel domain-containing protein</fullName>
    </recommendedName>
</protein>
<reference evidence="1 2" key="1">
    <citation type="submission" date="2022-08" db="EMBL/GenBank/DDBJ databases">
        <title>Bacterial and archaeal communities from various locations to study Microbial Dark Matter (Phase II).</title>
        <authorList>
            <person name="Stepanauskas R."/>
        </authorList>
    </citation>
    <scope>NUCLEOTIDE SEQUENCE [LARGE SCALE GENOMIC DNA]</scope>
    <source>
        <strain evidence="1 2">PD1</strain>
    </source>
</reference>
<dbReference type="Proteomes" id="UP001204798">
    <property type="component" value="Unassembled WGS sequence"/>
</dbReference>
<keyword evidence="2" id="KW-1185">Reference proteome</keyword>
<dbReference type="RefSeq" id="WP_259097922.1">
    <property type="nucleotide sequence ID" value="NZ_CP130454.1"/>
</dbReference>
<sequence>MWWVKWWFLSVVALAVVGIAWADDPKPETRWSLWVGVFKPFSEHLNGDWTVGADWKFTESFYSGIRHFRSKDDASPRRGKGTAVFVGKTFPFDRESSHREGVIYRFGIGLGVGRLEATGKGSATRAMVEVFLEAQVRSFGVRLGGMWGGLDGNSGWSIAFAWHF</sequence>
<comment type="caution">
    <text evidence="1">The sequence shown here is derived from an EMBL/GenBank/DDBJ whole genome shotgun (WGS) entry which is preliminary data.</text>
</comment>
<evidence type="ECO:0000313" key="2">
    <source>
        <dbReference type="Proteomes" id="UP001204798"/>
    </source>
</evidence>
<evidence type="ECO:0008006" key="3">
    <source>
        <dbReference type="Google" id="ProtNLM"/>
    </source>
</evidence>
<organism evidence="1 2">
    <name type="scientific">Candidatus Fervidibacter sacchari</name>
    <dbReference type="NCBI Taxonomy" id="1448929"/>
    <lineage>
        <taxon>Bacteria</taxon>
        <taxon>Candidatus Fervidibacterota</taxon>
        <taxon>Candidatus Fervidibacter</taxon>
    </lineage>
</organism>
<gene>
    <name evidence="1" type="ORF">M2350_002562</name>
</gene>
<proteinExistence type="predicted"/>